<dbReference type="HOGENOM" id="CLU_2209521_0_0_1"/>
<evidence type="ECO:0008006" key="4">
    <source>
        <dbReference type="Google" id="ProtNLM"/>
    </source>
</evidence>
<dbReference type="InParanoid" id="F4P591"/>
<protein>
    <recommendedName>
        <fullName evidence="4">Cathepsin propeptide inhibitor domain-containing protein</fullName>
    </recommendedName>
</protein>
<dbReference type="EMBL" id="GL882886">
    <property type="protein sequence ID" value="EGF79154.1"/>
    <property type="molecule type" value="Genomic_DNA"/>
</dbReference>
<dbReference type="GeneID" id="18243644"/>
<organism evidence="2 3">
    <name type="scientific">Batrachochytrium dendrobatidis (strain JAM81 / FGSC 10211)</name>
    <name type="common">Frog chytrid fungus</name>
    <dbReference type="NCBI Taxonomy" id="684364"/>
    <lineage>
        <taxon>Eukaryota</taxon>
        <taxon>Fungi</taxon>
        <taxon>Fungi incertae sedis</taxon>
        <taxon>Chytridiomycota</taxon>
        <taxon>Chytridiomycota incertae sedis</taxon>
        <taxon>Chytridiomycetes</taxon>
        <taxon>Rhizophydiales</taxon>
        <taxon>Rhizophydiales incertae sedis</taxon>
        <taxon>Batrachochytrium</taxon>
    </lineage>
</organism>
<evidence type="ECO:0000313" key="2">
    <source>
        <dbReference type="EMBL" id="EGF79154.1"/>
    </source>
</evidence>
<keyword evidence="3" id="KW-1185">Reference proteome</keyword>
<accession>F4P591</accession>
<dbReference type="Proteomes" id="UP000007241">
    <property type="component" value="Unassembled WGS sequence"/>
</dbReference>
<evidence type="ECO:0000313" key="3">
    <source>
        <dbReference type="Proteomes" id="UP000007241"/>
    </source>
</evidence>
<sequence length="107" mass="12503">MTPISSIGNYNDYLQSIKNWDAYSSQEQDQLRKWYREYYSHNKEVERKRYKDYYASNAEAEKEILKKLLRLVEITISLPVAAPSPTGFSSNEWKLDGDSLGSDLLSR</sequence>
<evidence type="ECO:0000256" key="1">
    <source>
        <dbReference type="SAM" id="MobiDB-lite"/>
    </source>
</evidence>
<dbReference type="RefSeq" id="XP_006680033.1">
    <property type="nucleotide sequence ID" value="XM_006679970.1"/>
</dbReference>
<reference evidence="2 3" key="1">
    <citation type="submission" date="2009-12" db="EMBL/GenBank/DDBJ databases">
        <title>The draft genome of Batrachochytrium dendrobatidis.</title>
        <authorList>
            <consortium name="US DOE Joint Genome Institute (JGI-PGF)"/>
            <person name="Kuo A."/>
            <person name="Salamov A."/>
            <person name="Schmutz J."/>
            <person name="Lucas S."/>
            <person name="Pitluck S."/>
            <person name="Rosenblum E."/>
            <person name="Stajich J."/>
            <person name="Eisen M."/>
            <person name="Grigoriev I.V."/>
        </authorList>
    </citation>
    <scope>NUCLEOTIDE SEQUENCE [LARGE SCALE GENOMIC DNA]</scope>
    <source>
        <strain evidence="3">JAM81 / FGSC 10211</strain>
    </source>
</reference>
<gene>
    <name evidence="2" type="ORF">BATDEDRAFT_89840</name>
</gene>
<dbReference type="STRING" id="684364.F4P591"/>
<dbReference type="AlphaFoldDB" id="F4P591"/>
<name>F4P591_BATDJ</name>
<proteinExistence type="predicted"/>
<feature type="compositionally biased region" description="Low complexity" evidence="1">
    <location>
        <begin position="98"/>
        <end position="107"/>
    </location>
</feature>
<feature type="region of interest" description="Disordered" evidence="1">
    <location>
        <begin position="82"/>
        <end position="107"/>
    </location>
</feature>